<evidence type="ECO:0000313" key="2">
    <source>
        <dbReference type="EMBL" id="WOT05523.1"/>
    </source>
</evidence>
<accession>A0ABZ0K0Z7</accession>
<dbReference type="RefSeq" id="WP_310469782.1">
    <property type="nucleotide sequence ID" value="NZ_CP136522.1"/>
</dbReference>
<sequence length="159" mass="18190">MKQILTSITVAMCLSVWGLGAALAEPEDGLFSMISYAKQGAISGRYFGLSYGVSQRARLGFYNRWNEPLYRGRYYSSWGYQRDLWRYSQQRYRQPKPKALAAPITVTTSMSYSSGLPRLPDNARVVHKGGRTAYLWQGVEYVFDWPSQSYVQLESVTQE</sequence>
<evidence type="ECO:0000313" key="3">
    <source>
        <dbReference type="Proteomes" id="UP001529491"/>
    </source>
</evidence>
<dbReference type="EMBL" id="CP136522">
    <property type="protein sequence ID" value="WOT05523.1"/>
    <property type="molecule type" value="Genomic_DNA"/>
</dbReference>
<feature type="chain" id="PRO_5045112516" evidence="1">
    <location>
        <begin position="25"/>
        <end position="159"/>
    </location>
</feature>
<keyword evidence="3" id="KW-1185">Reference proteome</keyword>
<keyword evidence="1" id="KW-0732">Signal</keyword>
<organism evidence="2 3">
    <name type="scientific">Shewanella youngdeokensis</name>
    <dbReference type="NCBI Taxonomy" id="2999068"/>
    <lineage>
        <taxon>Bacteria</taxon>
        <taxon>Pseudomonadati</taxon>
        <taxon>Pseudomonadota</taxon>
        <taxon>Gammaproteobacteria</taxon>
        <taxon>Alteromonadales</taxon>
        <taxon>Shewanellaceae</taxon>
        <taxon>Shewanella</taxon>
    </lineage>
</organism>
<protein>
    <submittedName>
        <fullName evidence="2">Uncharacterized protein</fullName>
    </submittedName>
</protein>
<dbReference type="Proteomes" id="UP001529491">
    <property type="component" value="Chromosome"/>
</dbReference>
<feature type="signal peptide" evidence="1">
    <location>
        <begin position="1"/>
        <end position="24"/>
    </location>
</feature>
<name>A0ABZ0K0Z7_9GAMM</name>
<proteinExistence type="predicted"/>
<evidence type="ECO:0000256" key="1">
    <source>
        <dbReference type="SAM" id="SignalP"/>
    </source>
</evidence>
<gene>
    <name evidence="2" type="ORF">RGE70_01465</name>
</gene>
<reference evidence="2 3" key="1">
    <citation type="submission" date="2023-10" db="EMBL/GenBank/DDBJ databases">
        <title>Complete genome sequence of Shewanella sp. DAU334.</title>
        <authorList>
            <person name="Lee Y.-S."/>
            <person name="Jeong H.-R."/>
            <person name="Hwang E.-J."/>
            <person name="Choi Y.-L."/>
            <person name="Kim G.-D."/>
        </authorList>
    </citation>
    <scope>NUCLEOTIDE SEQUENCE [LARGE SCALE GENOMIC DNA]</scope>
    <source>
        <strain evidence="2 3">DAU334</strain>
    </source>
</reference>